<dbReference type="STRING" id="44576.SAMN05421881_100869"/>
<reference evidence="2 3" key="1">
    <citation type="submission" date="2016-10" db="EMBL/GenBank/DDBJ databases">
        <authorList>
            <person name="de Groot N.N."/>
        </authorList>
    </citation>
    <scope>NUCLEOTIDE SEQUENCE [LARGE SCALE GENOMIC DNA]</scope>
    <source>
        <strain evidence="2 3">Nm1</strain>
    </source>
</reference>
<proteinExistence type="predicted"/>
<name>A0A1H3EKL1_9PROT</name>
<evidence type="ECO:0000256" key="1">
    <source>
        <dbReference type="SAM" id="SignalP"/>
    </source>
</evidence>
<sequence length="144" mass="15978">MQNRIFTCLALLASLVIAGCIQPSKLSEAEQQQKLAKQQCLDDIDQSAIERLSARSAAFDAEIEALCKAGERELAQSRAILYSQQLLADPVLQALQQCGKDISTLLPIVIMAPDEIGQAASQLPHVCDQQPRPKRHWRQFTVWP</sequence>
<feature type="signal peptide" evidence="1">
    <location>
        <begin position="1"/>
        <end position="18"/>
    </location>
</feature>
<feature type="chain" id="PRO_5011444774" evidence="1">
    <location>
        <begin position="19"/>
        <end position="144"/>
    </location>
</feature>
<keyword evidence="3" id="KW-1185">Reference proteome</keyword>
<dbReference type="PROSITE" id="PS51257">
    <property type="entry name" value="PROKAR_LIPOPROTEIN"/>
    <property type="match status" value="1"/>
</dbReference>
<protein>
    <submittedName>
        <fullName evidence="2">Uncharacterized protein</fullName>
    </submittedName>
</protein>
<accession>A0A1H3EKL1</accession>
<gene>
    <name evidence="2" type="ORF">SAMN05421881_100869</name>
</gene>
<organism evidence="2 3">
    <name type="scientific">Nitrosomonas halophila</name>
    <dbReference type="NCBI Taxonomy" id="44576"/>
    <lineage>
        <taxon>Bacteria</taxon>
        <taxon>Pseudomonadati</taxon>
        <taxon>Pseudomonadota</taxon>
        <taxon>Betaproteobacteria</taxon>
        <taxon>Nitrosomonadales</taxon>
        <taxon>Nitrosomonadaceae</taxon>
        <taxon>Nitrosomonas</taxon>
    </lineage>
</organism>
<keyword evidence="1" id="KW-0732">Signal</keyword>
<dbReference type="EMBL" id="FNOY01000008">
    <property type="protein sequence ID" value="SDX79313.1"/>
    <property type="molecule type" value="Genomic_DNA"/>
</dbReference>
<dbReference type="AlphaFoldDB" id="A0A1H3EKL1"/>
<evidence type="ECO:0000313" key="2">
    <source>
        <dbReference type="EMBL" id="SDX79313.1"/>
    </source>
</evidence>
<evidence type="ECO:0000313" key="3">
    <source>
        <dbReference type="Proteomes" id="UP000198640"/>
    </source>
</evidence>
<dbReference type="Proteomes" id="UP000198640">
    <property type="component" value="Unassembled WGS sequence"/>
</dbReference>